<gene>
    <name evidence="1" type="ORF">OJ996_26010</name>
</gene>
<reference evidence="1" key="1">
    <citation type="submission" date="2022-10" db="EMBL/GenBank/DDBJ databases">
        <title>Luteolibacter sp. GHJ8, whole genome shotgun sequencing project.</title>
        <authorList>
            <person name="Zhao G."/>
            <person name="Shen L."/>
        </authorList>
    </citation>
    <scope>NUCLEOTIDE SEQUENCE</scope>
    <source>
        <strain evidence="1">GHJ8</strain>
    </source>
</reference>
<dbReference type="RefSeq" id="WP_264516690.1">
    <property type="nucleotide sequence ID" value="NZ_JAPDDR010000025.1"/>
</dbReference>
<name>A0ABT3GC34_9BACT</name>
<comment type="caution">
    <text evidence="1">The sequence shown here is derived from an EMBL/GenBank/DDBJ whole genome shotgun (WGS) entry which is preliminary data.</text>
</comment>
<dbReference type="EMBL" id="JAPDDR010000025">
    <property type="protein sequence ID" value="MCW1917071.1"/>
    <property type="molecule type" value="Genomic_DNA"/>
</dbReference>
<sequence>MNLKTPEMVRQGPEECDIGESVAAAAVPHWDGRIRLTEFYPAALAAGEKPWIFAASYKELDPVGWKRVE</sequence>
<dbReference type="Proteomes" id="UP001165653">
    <property type="component" value="Unassembled WGS sequence"/>
</dbReference>
<protein>
    <submittedName>
        <fullName evidence="1">Uncharacterized protein</fullName>
    </submittedName>
</protein>
<organism evidence="1 2">
    <name type="scientific">Luteolibacter rhizosphaerae</name>
    <dbReference type="NCBI Taxonomy" id="2989719"/>
    <lineage>
        <taxon>Bacteria</taxon>
        <taxon>Pseudomonadati</taxon>
        <taxon>Verrucomicrobiota</taxon>
        <taxon>Verrucomicrobiia</taxon>
        <taxon>Verrucomicrobiales</taxon>
        <taxon>Verrucomicrobiaceae</taxon>
        <taxon>Luteolibacter</taxon>
    </lineage>
</organism>
<keyword evidence="2" id="KW-1185">Reference proteome</keyword>
<evidence type="ECO:0000313" key="1">
    <source>
        <dbReference type="EMBL" id="MCW1917071.1"/>
    </source>
</evidence>
<proteinExistence type="predicted"/>
<accession>A0ABT3GC34</accession>
<evidence type="ECO:0000313" key="2">
    <source>
        <dbReference type="Proteomes" id="UP001165653"/>
    </source>
</evidence>